<dbReference type="Pfam" id="PF13384">
    <property type="entry name" value="HTH_23"/>
    <property type="match status" value="1"/>
</dbReference>
<name>A0A6A6EYU3_9PEZI</name>
<reference evidence="2" key="1">
    <citation type="journal article" date="2020" name="Stud. Mycol.">
        <title>101 Dothideomycetes genomes: a test case for predicting lifestyles and emergence of pathogens.</title>
        <authorList>
            <person name="Haridas S."/>
            <person name="Albert R."/>
            <person name="Binder M."/>
            <person name="Bloem J."/>
            <person name="Labutti K."/>
            <person name="Salamov A."/>
            <person name="Andreopoulos B."/>
            <person name="Baker S."/>
            <person name="Barry K."/>
            <person name="Bills G."/>
            <person name="Bluhm B."/>
            <person name="Cannon C."/>
            <person name="Castanera R."/>
            <person name="Culley D."/>
            <person name="Daum C."/>
            <person name="Ezra D."/>
            <person name="Gonzalez J."/>
            <person name="Henrissat B."/>
            <person name="Kuo A."/>
            <person name="Liang C."/>
            <person name="Lipzen A."/>
            <person name="Lutzoni F."/>
            <person name="Magnuson J."/>
            <person name="Mondo S."/>
            <person name="Nolan M."/>
            <person name="Ohm R."/>
            <person name="Pangilinan J."/>
            <person name="Park H.-J."/>
            <person name="Ramirez L."/>
            <person name="Alfaro M."/>
            <person name="Sun H."/>
            <person name="Tritt A."/>
            <person name="Yoshinaga Y."/>
            <person name="Zwiers L.-H."/>
            <person name="Turgeon B."/>
            <person name="Goodwin S."/>
            <person name="Spatafora J."/>
            <person name="Crous P."/>
            <person name="Grigoriev I."/>
        </authorList>
    </citation>
    <scope>NUCLEOTIDE SEQUENCE</scope>
    <source>
        <strain evidence="2">CBS 207.26</strain>
    </source>
</reference>
<dbReference type="EMBL" id="ML994610">
    <property type="protein sequence ID" value="KAF2195066.1"/>
    <property type="molecule type" value="Genomic_DNA"/>
</dbReference>
<feature type="region of interest" description="Disordered" evidence="1">
    <location>
        <begin position="1"/>
        <end position="21"/>
    </location>
</feature>
<dbReference type="Gene3D" id="1.10.10.10">
    <property type="entry name" value="Winged helix-like DNA-binding domain superfamily/Winged helix DNA-binding domain"/>
    <property type="match status" value="1"/>
</dbReference>
<dbReference type="InterPro" id="IPR036388">
    <property type="entry name" value="WH-like_DNA-bd_sf"/>
</dbReference>
<evidence type="ECO:0008006" key="4">
    <source>
        <dbReference type="Google" id="ProtNLM"/>
    </source>
</evidence>
<gene>
    <name evidence="2" type="ORF">K469DRAFT_648642</name>
</gene>
<evidence type="ECO:0000313" key="2">
    <source>
        <dbReference type="EMBL" id="KAF2195066.1"/>
    </source>
</evidence>
<sequence>MPGKHKNRKSYRDPNRPYGQRLTERERIQILTLYQVAGWSRRRIAKDLKLGEKTVRDCVNSGIWTPKQQVGRKLILTTQKR</sequence>
<keyword evidence="3" id="KW-1185">Reference proteome</keyword>
<dbReference type="Proteomes" id="UP000800200">
    <property type="component" value="Unassembled WGS sequence"/>
</dbReference>
<dbReference type="AlphaFoldDB" id="A0A6A6EYU3"/>
<evidence type="ECO:0000313" key="3">
    <source>
        <dbReference type="Proteomes" id="UP000800200"/>
    </source>
</evidence>
<dbReference type="OrthoDB" id="3783684at2759"/>
<evidence type="ECO:0000256" key="1">
    <source>
        <dbReference type="SAM" id="MobiDB-lite"/>
    </source>
</evidence>
<accession>A0A6A6EYU3</accession>
<organism evidence="2 3">
    <name type="scientific">Zopfia rhizophila CBS 207.26</name>
    <dbReference type="NCBI Taxonomy" id="1314779"/>
    <lineage>
        <taxon>Eukaryota</taxon>
        <taxon>Fungi</taxon>
        <taxon>Dikarya</taxon>
        <taxon>Ascomycota</taxon>
        <taxon>Pezizomycotina</taxon>
        <taxon>Dothideomycetes</taxon>
        <taxon>Dothideomycetes incertae sedis</taxon>
        <taxon>Zopfiaceae</taxon>
        <taxon>Zopfia</taxon>
    </lineage>
</organism>
<protein>
    <recommendedName>
        <fullName evidence="4">Transposase IS30-like HTH domain-containing protein</fullName>
    </recommendedName>
</protein>
<proteinExistence type="predicted"/>